<dbReference type="Pfam" id="PF02579">
    <property type="entry name" value="Nitro_FeMo-Co"/>
    <property type="match status" value="1"/>
</dbReference>
<dbReference type="InterPro" id="IPR003731">
    <property type="entry name" value="Di-Nase_FeMo-co_biosynth"/>
</dbReference>
<dbReference type="EMBL" id="CAACVJ010000092">
    <property type="protein sequence ID" value="VEP13075.1"/>
    <property type="molecule type" value="Genomic_DNA"/>
</dbReference>
<proteinExistence type="predicted"/>
<evidence type="ECO:0000313" key="2">
    <source>
        <dbReference type="EMBL" id="VEP13075.1"/>
    </source>
</evidence>
<dbReference type="InterPro" id="IPR051840">
    <property type="entry name" value="NifX/NifY_domain"/>
</dbReference>
<dbReference type="OrthoDB" id="280278at2"/>
<dbReference type="AlphaFoldDB" id="A0A563VP66"/>
<dbReference type="PANTHER" id="PTHR33937">
    <property type="entry name" value="IRON-MOLYBDENUM PROTEIN-RELATED-RELATED"/>
    <property type="match status" value="1"/>
</dbReference>
<dbReference type="InterPro" id="IPR036105">
    <property type="entry name" value="DiNase_FeMo-co_biosyn_sf"/>
</dbReference>
<dbReference type="SUPFAM" id="SSF53146">
    <property type="entry name" value="Nitrogenase accessory factor-like"/>
    <property type="match status" value="1"/>
</dbReference>
<keyword evidence="3" id="KW-1185">Reference proteome</keyword>
<name>A0A563VP66_9CYAN</name>
<protein>
    <submittedName>
        <fullName evidence="2">Dinitrogenase iron-molybdenum cofactor biosynthesis protein</fullName>
    </submittedName>
</protein>
<dbReference type="PANTHER" id="PTHR33937:SF2">
    <property type="entry name" value="DINITROGENASE IRON-MOLYBDENUM COFACTOR BIOSYNTHESIS DOMAIN-CONTAINING PROTEIN"/>
    <property type="match status" value="1"/>
</dbReference>
<dbReference type="Gene3D" id="3.30.420.130">
    <property type="entry name" value="Dinitrogenase iron-molybdenum cofactor biosynthesis domain"/>
    <property type="match status" value="1"/>
</dbReference>
<dbReference type="RefSeq" id="WP_144871273.1">
    <property type="nucleotide sequence ID" value="NZ_LR213931.1"/>
</dbReference>
<gene>
    <name evidence="2" type="ORF">H1P_1810014</name>
</gene>
<dbReference type="Proteomes" id="UP000320055">
    <property type="component" value="Unassembled WGS sequence"/>
</dbReference>
<accession>A0A563VP66</accession>
<evidence type="ECO:0000259" key="1">
    <source>
        <dbReference type="Pfam" id="PF02579"/>
    </source>
</evidence>
<evidence type="ECO:0000313" key="3">
    <source>
        <dbReference type="Proteomes" id="UP000320055"/>
    </source>
</evidence>
<organism evidence="2 3">
    <name type="scientific">Hyella patelloides LEGE 07179</name>
    <dbReference type="NCBI Taxonomy" id="945734"/>
    <lineage>
        <taxon>Bacteria</taxon>
        <taxon>Bacillati</taxon>
        <taxon>Cyanobacteriota</taxon>
        <taxon>Cyanophyceae</taxon>
        <taxon>Pleurocapsales</taxon>
        <taxon>Hyellaceae</taxon>
        <taxon>Hyella</taxon>
    </lineage>
</organism>
<feature type="domain" description="Dinitrogenase iron-molybdenum cofactor biosynthesis" evidence="1">
    <location>
        <begin position="10"/>
        <end position="97"/>
    </location>
</feature>
<sequence>MKIAVASQNKSKVTEHTGKCQKFWIYEVNSQEVLGKELLELSPDQSFYNSSPYEPHPLDNVQVLISGKIGRGLMRRLEKQGIAGIVTLESDPDLAVISYLENSLAKEISKPHNCRVKHQYRLNYQYRHKHANNYN</sequence>
<reference evidence="2 3" key="1">
    <citation type="submission" date="2019-01" db="EMBL/GenBank/DDBJ databases">
        <authorList>
            <person name="Brito A."/>
        </authorList>
    </citation>
    <scope>NUCLEOTIDE SEQUENCE [LARGE SCALE GENOMIC DNA]</scope>
    <source>
        <strain evidence="2">1</strain>
    </source>
</reference>